<keyword evidence="4 8" id="KW-0732">Signal</keyword>
<dbReference type="EC" id="3.2.1.22" evidence="3 7"/>
<evidence type="ECO:0000256" key="8">
    <source>
        <dbReference type="SAM" id="SignalP"/>
    </source>
</evidence>
<dbReference type="PANTHER" id="PTHR11452:SF33">
    <property type="entry name" value="ALPHA-GALACTOSIDASE 2"/>
    <property type="match status" value="1"/>
</dbReference>
<dbReference type="Gene3D" id="3.20.20.70">
    <property type="entry name" value="Aldolase class I"/>
    <property type="match status" value="1"/>
</dbReference>
<proteinExistence type="inferred from homology"/>
<sequence length="470" mass="50770">MLRLSLLSVALAGLVHSTSLTVLKTTTTPNGFHEAARGWNSFGIQANPNTTPSWTGFNQGNVTPECDVLATAPFKAAGYQYCSLDSGWSTNNGDQYGRLLYDPTLFDLPSFADHLHDEGLKLGVYVLPGAFCSDGNKTIKGTTIKLNSTYNGNNDGFLRCDFDFSKPGVQEWHNSVVDLFASWGVDFIKLDFVTPGSPDNGAHLVANNSGAVIAYHNAIAQSGRQMRLHISWKLERNDTYYDIWRANADSMRTDQDINNSGANNFTMWQTVQRAIDNYRQYIVLQIPKNQPISIYPDMDNLFVVNSANISGVTDAERQSIISHWIGAAANLIHGGDLENIDDLGLKLATDSDAFAAADFSAQYPMQPRNPGTGGTDAQQLQAWIGGPSDDGEAVVILANYGPAGPQAGFNTSIARVQTVSASLDDLGIDGSGWNVFNIWDKTNSSVSSGGSLSADLDEGESVFLKLTKSA</sequence>
<protein>
    <recommendedName>
        <fullName evidence="3 7">Alpha-galactosidase</fullName>
        <ecNumber evidence="3 7">3.2.1.22</ecNumber>
    </recommendedName>
    <alternativeName>
        <fullName evidence="7">Melibiase</fullName>
    </alternativeName>
</protein>
<organism evidence="10 11">
    <name type="scientific">Rhizodiscina lignyota</name>
    <dbReference type="NCBI Taxonomy" id="1504668"/>
    <lineage>
        <taxon>Eukaryota</taxon>
        <taxon>Fungi</taxon>
        <taxon>Dikarya</taxon>
        <taxon>Ascomycota</taxon>
        <taxon>Pezizomycotina</taxon>
        <taxon>Dothideomycetes</taxon>
        <taxon>Pleosporomycetidae</taxon>
        <taxon>Aulographales</taxon>
        <taxon>Rhizodiscinaceae</taxon>
        <taxon>Rhizodiscina</taxon>
    </lineage>
</organism>
<evidence type="ECO:0000256" key="1">
    <source>
        <dbReference type="ARBA" id="ARBA00001255"/>
    </source>
</evidence>
<keyword evidence="5 7" id="KW-0378">Hydrolase</keyword>
<evidence type="ECO:0000256" key="2">
    <source>
        <dbReference type="ARBA" id="ARBA00009743"/>
    </source>
</evidence>
<dbReference type="Gene3D" id="2.60.40.1180">
    <property type="entry name" value="Golgi alpha-mannosidase II"/>
    <property type="match status" value="1"/>
</dbReference>
<feature type="chain" id="PRO_5040205313" description="Alpha-galactosidase" evidence="8">
    <location>
        <begin position="18"/>
        <end position="470"/>
    </location>
</feature>
<keyword evidence="11" id="KW-1185">Reference proteome</keyword>
<dbReference type="GO" id="GO:0004557">
    <property type="term" value="F:alpha-galactosidase activity"/>
    <property type="evidence" value="ECO:0007669"/>
    <property type="project" value="UniProtKB-EC"/>
</dbReference>
<dbReference type="InterPro" id="IPR041233">
    <property type="entry name" value="Melibiase_C"/>
</dbReference>
<dbReference type="InterPro" id="IPR002241">
    <property type="entry name" value="Glyco_hydro_27"/>
</dbReference>
<comment type="catalytic activity">
    <reaction evidence="1 7">
        <text>Hydrolysis of terminal, non-reducing alpha-D-galactose residues in alpha-D-galactosides, including galactose oligosaccharides, galactomannans and galactolipids.</text>
        <dbReference type="EC" id="3.2.1.22"/>
    </reaction>
</comment>
<evidence type="ECO:0000313" key="11">
    <source>
        <dbReference type="Proteomes" id="UP000799772"/>
    </source>
</evidence>
<evidence type="ECO:0000313" key="10">
    <source>
        <dbReference type="EMBL" id="KAF2102502.1"/>
    </source>
</evidence>
<dbReference type="Pfam" id="PF16499">
    <property type="entry name" value="Melibiase_2"/>
    <property type="match status" value="1"/>
</dbReference>
<evidence type="ECO:0000256" key="7">
    <source>
        <dbReference type="RuleBase" id="RU361168"/>
    </source>
</evidence>
<dbReference type="AlphaFoldDB" id="A0A9P4IMI3"/>
<dbReference type="SUPFAM" id="SSF51445">
    <property type="entry name" value="(Trans)glycosidases"/>
    <property type="match status" value="1"/>
</dbReference>
<dbReference type="PRINTS" id="PR00740">
    <property type="entry name" value="GLHYDRLASE27"/>
</dbReference>
<accession>A0A9P4IMI3</accession>
<dbReference type="CDD" id="cd14792">
    <property type="entry name" value="GH27"/>
    <property type="match status" value="1"/>
</dbReference>
<dbReference type="InterPro" id="IPR017853">
    <property type="entry name" value="GH"/>
</dbReference>
<evidence type="ECO:0000259" key="9">
    <source>
        <dbReference type="Pfam" id="PF17801"/>
    </source>
</evidence>
<dbReference type="EMBL" id="ML978122">
    <property type="protein sequence ID" value="KAF2102502.1"/>
    <property type="molecule type" value="Genomic_DNA"/>
</dbReference>
<evidence type="ECO:0000256" key="6">
    <source>
        <dbReference type="ARBA" id="ARBA00023295"/>
    </source>
</evidence>
<comment type="caution">
    <text evidence="10">The sequence shown here is derived from an EMBL/GenBank/DDBJ whole genome shotgun (WGS) entry which is preliminary data.</text>
</comment>
<name>A0A9P4IMI3_9PEZI</name>
<dbReference type="InterPro" id="IPR013780">
    <property type="entry name" value="Glyco_hydro_b"/>
</dbReference>
<evidence type="ECO:0000256" key="5">
    <source>
        <dbReference type="ARBA" id="ARBA00022801"/>
    </source>
</evidence>
<keyword evidence="7" id="KW-1015">Disulfide bond</keyword>
<feature type="domain" description="Alpha galactosidase C-terminal" evidence="9">
    <location>
        <begin position="379"/>
        <end position="466"/>
    </location>
</feature>
<feature type="signal peptide" evidence="8">
    <location>
        <begin position="1"/>
        <end position="17"/>
    </location>
</feature>
<evidence type="ECO:0000256" key="3">
    <source>
        <dbReference type="ARBA" id="ARBA00012755"/>
    </source>
</evidence>
<dbReference type="GO" id="GO:0005975">
    <property type="term" value="P:carbohydrate metabolic process"/>
    <property type="evidence" value="ECO:0007669"/>
    <property type="project" value="InterPro"/>
</dbReference>
<comment type="similarity">
    <text evidence="2 7">Belongs to the glycosyl hydrolase 27 family.</text>
</comment>
<dbReference type="Proteomes" id="UP000799772">
    <property type="component" value="Unassembled WGS sequence"/>
</dbReference>
<gene>
    <name evidence="10" type="ORF">NA57DRAFT_71493</name>
</gene>
<dbReference type="SUPFAM" id="SSF51011">
    <property type="entry name" value="Glycosyl hydrolase domain"/>
    <property type="match status" value="1"/>
</dbReference>
<dbReference type="PANTHER" id="PTHR11452">
    <property type="entry name" value="ALPHA-GALACTOSIDASE/ALPHA-N-ACETYLGALACTOSAMINIDASE"/>
    <property type="match status" value="1"/>
</dbReference>
<evidence type="ECO:0000256" key="4">
    <source>
        <dbReference type="ARBA" id="ARBA00022729"/>
    </source>
</evidence>
<reference evidence="10" key="1">
    <citation type="journal article" date="2020" name="Stud. Mycol.">
        <title>101 Dothideomycetes genomes: a test case for predicting lifestyles and emergence of pathogens.</title>
        <authorList>
            <person name="Haridas S."/>
            <person name="Albert R."/>
            <person name="Binder M."/>
            <person name="Bloem J."/>
            <person name="Labutti K."/>
            <person name="Salamov A."/>
            <person name="Andreopoulos B."/>
            <person name="Baker S."/>
            <person name="Barry K."/>
            <person name="Bills G."/>
            <person name="Bluhm B."/>
            <person name="Cannon C."/>
            <person name="Castanera R."/>
            <person name="Culley D."/>
            <person name="Daum C."/>
            <person name="Ezra D."/>
            <person name="Gonzalez J."/>
            <person name="Henrissat B."/>
            <person name="Kuo A."/>
            <person name="Liang C."/>
            <person name="Lipzen A."/>
            <person name="Lutzoni F."/>
            <person name="Magnuson J."/>
            <person name="Mondo S."/>
            <person name="Nolan M."/>
            <person name="Ohm R."/>
            <person name="Pangilinan J."/>
            <person name="Park H.-J."/>
            <person name="Ramirez L."/>
            <person name="Alfaro M."/>
            <person name="Sun H."/>
            <person name="Tritt A."/>
            <person name="Yoshinaga Y."/>
            <person name="Zwiers L.-H."/>
            <person name="Turgeon B."/>
            <person name="Goodwin S."/>
            <person name="Spatafora J."/>
            <person name="Crous P."/>
            <person name="Grigoriev I."/>
        </authorList>
    </citation>
    <scope>NUCLEOTIDE SEQUENCE</scope>
    <source>
        <strain evidence="10">CBS 133067</strain>
    </source>
</reference>
<dbReference type="Pfam" id="PF17801">
    <property type="entry name" value="Melibiase_C"/>
    <property type="match status" value="1"/>
</dbReference>
<dbReference type="InterPro" id="IPR013785">
    <property type="entry name" value="Aldolase_TIM"/>
</dbReference>
<keyword evidence="6 7" id="KW-0326">Glycosidase</keyword>
<dbReference type="OrthoDB" id="5795902at2759"/>